<comment type="caution">
    <text evidence="5">The sequence shown here is derived from an EMBL/GenBank/DDBJ whole genome shotgun (WGS) entry which is preliminary data.</text>
</comment>
<dbReference type="Gene3D" id="2.60.120.10">
    <property type="entry name" value="Jelly Rolls"/>
    <property type="match status" value="1"/>
</dbReference>
<gene>
    <name evidence="5" type="ORF">OEG82_06610</name>
</gene>
<evidence type="ECO:0000259" key="4">
    <source>
        <dbReference type="PROSITE" id="PS01124"/>
    </source>
</evidence>
<sequence>MSSIKLFRGEFGHVSVLTVSSDLVTHAHTEAHIIIWLEGASGAMMIGDEAVTLGPGIAAAVNSFEPHSHSMSSEDQAGLFLAFYIDPDWARRRYDLPPGAALFARPTIPMDLWLYRAAVQIFELLHDDANMDEIVDYEIERLIDSLLDVARPQSLRRGSLRSRSGLLDYRVRKAIELMKLNICERICVDELARNVGLSRAHFFSLFKEQTRLTPNVYWNTLRMEEARRQLQGSQDSLISVACNLGFTTQGNFSRFFRDHVGVPPIQYRKAAAARIDCPSVFPTER</sequence>
<evidence type="ECO:0000256" key="1">
    <source>
        <dbReference type="ARBA" id="ARBA00023015"/>
    </source>
</evidence>
<keyword evidence="3" id="KW-0804">Transcription</keyword>
<dbReference type="InterPro" id="IPR014710">
    <property type="entry name" value="RmlC-like_jellyroll"/>
</dbReference>
<keyword evidence="1" id="KW-0805">Transcription regulation</keyword>
<dbReference type="Pfam" id="PF12833">
    <property type="entry name" value="HTH_18"/>
    <property type="match status" value="1"/>
</dbReference>
<dbReference type="PROSITE" id="PS00041">
    <property type="entry name" value="HTH_ARAC_FAMILY_1"/>
    <property type="match status" value="1"/>
</dbReference>
<dbReference type="InterPro" id="IPR018060">
    <property type="entry name" value="HTH_AraC"/>
</dbReference>
<protein>
    <submittedName>
        <fullName evidence="5">AraC family transcriptional regulator</fullName>
    </submittedName>
</protein>
<dbReference type="RefSeq" id="WP_267611641.1">
    <property type="nucleotide sequence ID" value="NZ_JAOVZQ010000001.1"/>
</dbReference>
<dbReference type="PANTHER" id="PTHR46796:SF2">
    <property type="entry name" value="TRANSCRIPTIONAL REGULATORY PROTEIN"/>
    <property type="match status" value="1"/>
</dbReference>
<accession>A0ABT3YD34</accession>
<organism evidence="5 6">
    <name type="scientific">Hoeflea ulvae</name>
    <dbReference type="NCBI Taxonomy" id="2983764"/>
    <lineage>
        <taxon>Bacteria</taxon>
        <taxon>Pseudomonadati</taxon>
        <taxon>Pseudomonadota</taxon>
        <taxon>Alphaproteobacteria</taxon>
        <taxon>Hyphomicrobiales</taxon>
        <taxon>Rhizobiaceae</taxon>
        <taxon>Hoeflea</taxon>
    </lineage>
</organism>
<keyword evidence="6" id="KW-1185">Reference proteome</keyword>
<dbReference type="SUPFAM" id="SSF46689">
    <property type="entry name" value="Homeodomain-like"/>
    <property type="match status" value="2"/>
</dbReference>
<name>A0ABT3YD34_9HYPH</name>
<evidence type="ECO:0000313" key="6">
    <source>
        <dbReference type="Proteomes" id="UP001081283"/>
    </source>
</evidence>
<dbReference type="Proteomes" id="UP001081283">
    <property type="component" value="Unassembled WGS sequence"/>
</dbReference>
<dbReference type="EMBL" id="JAOVZQ010000001">
    <property type="protein sequence ID" value="MCY0093689.1"/>
    <property type="molecule type" value="Genomic_DNA"/>
</dbReference>
<evidence type="ECO:0000313" key="5">
    <source>
        <dbReference type="EMBL" id="MCY0093689.1"/>
    </source>
</evidence>
<dbReference type="SMART" id="SM00342">
    <property type="entry name" value="HTH_ARAC"/>
    <property type="match status" value="1"/>
</dbReference>
<evidence type="ECO:0000256" key="3">
    <source>
        <dbReference type="ARBA" id="ARBA00023163"/>
    </source>
</evidence>
<dbReference type="PROSITE" id="PS01124">
    <property type="entry name" value="HTH_ARAC_FAMILY_2"/>
    <property type="match status" value="1"/>
</dbReference>
<evidence type="ECO:0000256" key="2">
    <source>
        <dbReference type="ARBA" id="ARBA00023125"/>
    </source>
</evidence>
<dbReference type="PANTHER" id="PTHR46796">
    <property type="entry name" value="HTH-TYPE TRANSCRIPTIONAL ACTIVATOR RHAS-RELATED"/>
    <property type="match status" value="1"/>
</dbReference>
<reference evidence="5" key="1">
    <citation type="submission" date="2022-10" db="EMBL/GenBank/DDBJ databases">
        <title>Hoeflea sp. J2-29, isolated from marine algae.</title>
        <authorList>
            <person name="Kristyanto S."/>
            <person name="Kim J.M."/>
            <person name="Jeon C.O."/>
        </authorList>
    </citation>
    <scope>NUCLEOTIDE SEQUENCE</scope>
    <source>
        <strain evidence="5">J2-29</strain>
    </source>
</reference>
<proteinExistence type="predicted"/>
<dbReference type="InterPro" id="IPR011051">
    <property type="entry name" value="RmlC_Cupin_sf"/>
</dbReference>
<dbReference type="InterPro" id="IPR018062">
    <property type="entry name" value="HTH_AraC-typ_CS"/>
</dbReference>
<dbReference type="InterPro" id="IPR009057">
    <property type="entry name" value="Homeodomain-like_sf"/>
</dbReference>
<dbReference type="SUPFAM" id="SSF51182">
    <property type="entry name" value="RmlC-like cupins"/>
    <property type="match status" value="1"/>
</dbReference>
<dbReference type="Gene3D" id="1.10.10.60">
    <property type="entry name" value="Homeodomain-like"/>
    <property type="match status" value="2"/>
</dbReference>
<dbReference type="InterPro" id="IPR050204">
    <property type="entry name" value="AraC_XylS_family_regulators"/>
</dbReference>
<feature type="domain" description="HTH araC/xylS-type" evidence="4">
    <location>
        <begin position="172"/>
        <end position="270"/>
    </location>
</feature>
<keyword evidence="2" id="KW-0238">DNA-binding</keyword>